<gene>
    <name evidence="6" type="ORF">MNQ99_18525</name>
</gene>
<dbReference type="Pfam" id="PF01042">
    <property type="entry name" value="Ribonuc_L-PSP"/>
    <property type="match status" value="1"/>
</dbReference>
<geneLocation type="plasmid" evidence="6 7">
    <name>p1</name>
</geneLocation>
<dbReference type="InterPro" id="IPR035959">
    <property type="entry name" value="RutC-like_sf"/>
</dbReference>
<dbReference type="Gene3D" id="1.10.357.10">
    <property type="entry name" value="Tetracycline Repressor, domain 2"/>
    <property type="match status" value="1"/>
</dbReference>
<feature type="DNA-binding region" description="H-T-H motif" evidence="4">
    <location>
        <begin position="30"/>
        <end position="49"/>
    </location>
</feature>
<dbReference type="InterPro" id="IPR001647">
    <property type="entry name" value="HTH_TetR"/>
</dbReference>
<name>A0ABY3WEN5_9MICC</name>
<keyword evidence="6" id="KW-0378">Hydrolase</keyword>
<dbReference type="Pfam" id="PF00440">
    <property type="entry name" value="TetR_N"/>
    <property type="match status" value="1"/>
</dbReference>
<evidence type="ECO:0000256" key="3">
    <source>
        <dbReference type="ARBA" id="ARBA00023163"/>
    </source>
</evidence>
<evidence type="ECO:0000259" key="5">
    <source>
        <dbReference type="PROSITE" id="PS50977"/>
    </source>
</evidence>
<keyword evidence="6" id="KW-0614">Plasmid</keyword>
<keyword evidence="2 4" id="KW-0238">DNA-binding</keyword>
<dbReference type="InterPro" id="IPR006175">
    <property type="entry name" value="YjgF/YER057c/UK114"/>
</dbReference>
<evidence type="ECO:0000256" key="4">
    <source>
        <dbReference type="PROSITE-ProRule" id="PRU00335"/>
    </source>
</evidence>
<protein>
    <submittedName>
        <fullName evidence="6">Rid family hydrolase</fullName>
    </submittedName>
</protein>
<dbReference type="Proteomes" id="UP000829069">
    <property type="component" value="Plasmid p1"/>
</dbReference>
<reference evidence="6 7" key="1">
    <citation type="submission" date="2022-03" db="EMBL/GenBank/DDBJ databases">
        <title>Isotopic signatures of nitrous oxide derived from detoxification processes.</title>
        <authorList>
            <person name="Behrendt U."/>
            <person name="Buchen C."/>
            <person name="Well R."/>
            <person name="Ulrich A."/>
            <person name="Rohe L."/>
            <person name="Kolb S."/>
            <person name="Schloter M."/>
            <person name="Horn M.A."/>
            <person name="Augustin J."/>
        </authorList>
    </citation>
    <scope>NUCLEOTIDE SEQUENCE [LARGE SCALE GENOMIC DNA]</scope>
    <source>
        <strain evidence="6 7">S4-C24</strain>
        <plasmid evidence="6 7">p1</plasmid>
    </source>
</reference>
<evidence type="ECO:0000256" key="2">
    <source>
        <dbReference type="ARBA" id="ARBA00023125"/>
    </source>
</evidence>
<dbReference type="SUPFAM" id="SSF48498">
    <property type="entry name" value="Tetracyclin repressor-like, C-terminal domain"/>
    <property type="match status" value="1"/>
</dbReference>
<dbReference type="InterPro" id="IPR023772">
    <property type="entry name" value="DNA-bd_HTH_TetR-type_CS"/>
</dbReference>
<dbReference type="CDD" id="cd00448">
    <property type="entry name" value="YjgF_YER057c_UK114_family"/>
    <property type="match status" value="1"/>
</dbReference>
<dbReference type="PROSITE" id="PS01081">
    <property type="entry name" value="HTH_TETR_1"/>
    <property type="match status" value="1"/>
</dbReference>
<dbReference type="InterPro" id="IPR036271">
    <property type="entry name" value="Tet_transcr_reg_TetR-rel_C_sf"/>
</dbReference>
<organism evidence="6 7">
    <name type="scientific">Arthrobacter sulfonylureivorans</name>
    <dbReference type="NCBI Taxonomy" id="2486855"/>
    <lineage>
        <taxon>Bacteria</taxon>
        <taxon>Bacillati</taxon>
        <taxon>Actinomycetota</taxon>
        <taxon>Actinomycetes</taxon>
        <taxon>Micrococcales</taxon>
        <taxon>Micrococcaceae</taxon>
        <taxon>Arthrobacter</taxon>
    </lineage>
</organism>
<dbReference type="EMBL" id="CP093327">
    <property type="protein sequence ID" value="UNK47887.1"/>
    <property type="molecule type" value="Genomic_DNA"/>
</dbReference>
<evidence type="ECO:0000313" key="6">
    <source>
        <dbReference type="EMBL" id="UNK47887.1"/>
    </source>
</evidence>
<evidence type="ECO:0000313" key="7">
    <source>
        <dbReference type="Proteomes" id="UP000829069"/>
    </source>
</evidence>
<dbReference type="Gene3D" id="3.30.1330.40">
    <property type="entry name" value="RutC-like"/>
    <property type="match status" value="1"/>
</dbReference>
<dbReference type="SUPFAM" id="SSF55298">
    <property type="entry name" value="YjgF-like"/>
    <property type="match status" value="1"/>
</dbReference>
<dbReference type="PRINTS" id="PR00455">
    <property type="entry name" value="HTHTETR"/>
</dbReference>
<keyword evidence="7" id="KW-1185">Reference proteome</keyword>
<dbReference type="InterPro" id="IPR009057">
    <property type="entry name" value="Homeodomain-like_sf"/>
</dbReference>
<proteinExistence type="predicted"/>
<feature type="domain" description="HTH tetR-type" evidence="5">
    <location>
        <begin position="7"/>
        <end position="67"/>
    </location>
</feature>
<evidence type="ECO:0000256" key="1">
    <source>
        <dbReference type="ARBA" id="ARBA00023015"/>
    </source>
</evidence>
<dbReference type="Gene3D" id="1.10.10.60">
    <property type="entry name" value="Homeodomain-like"/>
    <property type="match status" value="1"/>
</dbReference>
<dbReference type="PROSITE" id="PS50977">
    <property type="entry name" value="HTH_TETR_2"/>
    <property type="match status" value="1"/>
</dbReference>
<dbReference type="RefSeq" id="WP_241915584.1">
    <property type="nucleotide sequence ID" value="NZ_CP093327.1"/>
</dbReference>
<dbReference type="Pfam" id="PF17932">
    <property type="entry name" value="TetR_C_24"/>
    <property type="match status" value="1"/>
</dbReference>
<accession>A0ABY3WEN5</accession>
<dbReference type="GO" id="GO:0016787">
    <property type="term" value="F:hydrolase activity"/>
    <property type="evidence" value="ECO:0007669"/>
    <property type="project" value="UniProtKB-KW"/>
</dbReference>
<sequence>MASTKHDLKRDEIIATAAKMFAAQGYAGTTIQDIAAEIGVTGGALYYYVKSKEELAYLVLRRAGVNLSTMLEQIRELDYDPQEKLRLFVQGHLHTIMGDRAVFDVALSQRSHFPDQDLEIIIADERAYQDSVANLISSVPALRVGASESKILAHALLDMLNGTIRWYRPDGRHSLEKIGETLHSLFVKGALVEGSTAGVSDSDQVATQPNAAPMIEQIKSDSAPPPAGAYSQAVRHGNMLYISGQTPRLASGVRLMDEPFSSQVRHVLENLERIAVSGGGSLRQAVMVTVYLRDMSNAPEFDRIYSSFLDTSRPPARVIVPSNLTVGEVEATAVIAV</sequence>
<dbReference type="PANTHER" id="PTHR30055">
    <property type="entry name" value="HTH-TYPE TRANSCRIPTIONAL REGULATOR RUTR"/>
    <property type="match status" value="1"/>
</dbReference>
<dbReference type="SUPFAM" id="SSF46689">
    <property type="entry name" value="Homeodomain-like"/>
    <property type="match status" value="1"/>
</dbReference>
<dbReference type="InterPro" id="IPR041490">
    <property type="entry name" value="KstR2_TetR_C"/>
</dbReference>
<dbReference type="PANTHER" id="PTHR30055:SF234">
    <property type="entry name" value="HTH-TYPE TRANSCRIPTIONAL REGULATOR BETI"/>
    <property type="match status" value="1"/>
</dbReference>
<keyword evidence="3" id="KW-0804">Transcription</keyword>
<keyword evidence="1" id="KW-0805">Transcription regulation</keyword>
<dbReference type="InterPro" id="IPR050109">
    <property type="entry name" value="HTH-type_TetR-like_transc_reg"/>
</dbReference>